<keyword evidence="2" id="KW-0238">DNA-binding</keyword>
<evidence type="ECO:0000313" key="7">
    <source>
        <dbReference type="Proteomes" id="UP001165289"/>
    </source>
</evidence>
<dbReference type="AlphaFoldDB" id="A0AAV7JFK6"/>
<dbReference type="Proteomes" id="UP001165289">
    <property type="component" value="Unassembled WGS sequence"/>
</dbReference>
<protein>
    <recommendedName>
        <fullName evidence="5">Basic leucine zipper domain-containing protein</fullName>
    </recommendedName>
</protein>
<reference evidence="6 7" key="1">
    <citation type="journal article" date="2023" name="BMC Biol.">
        <title>The compact genome of the sponge Oopsacas minuta (Hexactinellida) is lacking key metazoan core genes.</title>
        <authorList>
            <person name="Santini S."/>
            <person name="Schenkelaars Q."/>
            <person name="Jourda C."/>
            <person name="Duchesne M."/>
            <person name="Belahbib H."/>
            <person name="Rocher C."/>
            <person name="Selva M."/>
            <person name="Riesgo A."/>
            <person name="Vervoort M."/>
            <person name="Leys S.P."/>
            <person name="Kodjabachian L."/>
            <person name="Le Bivic A."/>
            <person name="Borchiellini C."/>
            <person name="Claverie J.M."/>
            <person name="Renard E."/>
        </authorList>
    </citation>
    <scope>NUCLEOTIDE SEQUENCE [LARGE SCALE GENOMIC DNA]</scope>
    <source>
        <strain evidence="6">SPO-2</strain>
    </source>
</reference>
<gene>
    <name evidence="6" type="ORF">LOD99_8739</name>
</gene>
<dbReference type="Gene3D" id="1.20.5.170">
    <property type="match status" value="1"/>
</dbReference>
<dbReference type="GO" id="GO:0006355">
    <property type="term" value="P:regulation of DNA-templated transcription"/>
    <property type="evidence" value="ECO:0007669"/>
    <property type="project" value="InterPro"/>
</dbReference>
<feature type="region of interest" description="Disordered" evidence="4">
    <location>
        <begin position="42"/>
        <end position="63"/>
    </location>
</feature>
<sequence length="104" mass="12942">MDSSFYNMIADVEVKKLNHFIKMNNISPEEAKAMKYSRRLRKMSQYNKAQRDKKKQYERELEEEKEQLQREYEYILHEVNMLKEAKMNYELMQILDNLEQRYYT</sequence>
<evidence type="ECO:0000256" key="4">
    <source>
        <dbReference type="SAM" id="MobiDB-lite"/>
    </source>
</evidence>
<proteinExistence type="predicted"/>
<evidence type="ECO:0000259" key="5">
    <source>
        <dbReference type="Pfam" id="PF03131"/>
    </source>
</evidence>
<feature type="domain" description="Basic leucine zipper" evidence="5">
    <location>
        <begin position="8"/>
        <end position="87"/>
    </location>
</feature>
<dbReference type="Pfam" id="PF03131">
    <property type="entry name" value="bZIP_Maf"/>
    <property type="match status" value="1"/>
</dbReference>
<dbReference type="InterPro" id="IPR004826">
    <property type="entry name" value="bZIP_Maf"/>
</dbReference>
<keyword evidence="1" id="KW-0805">Transcription regulation</keyword>
<organism evidence="6 7">
    <name type="scientific">Oopsacas minuta</name>
    <dbReference type="NCBI Taxonomy" id="111878"/>
    <lineage>
        <taxon>Eukaryota</taxon>
        <taxon>Metazoa</taxon>
        <taxon>Porifera</taxon>
        <taxon>Hexactinellida</taxon>
        <taxon>Hexasterophora</taxon>
        <taxon>Lyssacinosida</taxon>
        <taxon>Leucopsacidae</taxon>
        <taxon>Oopsacas</taxon>
    </lineage>
</organism>
<accession>A0AAV7JFK6</accession>
<dbReference type="EMBL" id="JAKMXF010000341">
    <property type="protein sequence ID" value="KAI6647562.1"/>
    <property type="molecule type" value="Genomic_DNA"/>
</dbReference>
<evidence type="ECO:0000313" key="6">
    <source>
        <dbReference type="EMBL" id="KAI6647562.1"/>
    </source>
</evidence>
<keyword evidence="3" id="KW-0804">Transcription</keyword>
<keyword evidence="7" id="KW-1185">Reference proteome</keyword>
<name>A0AAV7JFK6_9METZ</name>
<comment type="caution">
    <text evidence="6">The sequence shown here is derived from an EMBL/GenBank/DDBJ whole genome shotgun (WGS) entry which is preliminary data.</text>
</comment>
<evidence type="ECO:0000256" key="1">
    <source>
        <dbReference type="ARBA" id="ARBA00023015"/>
    </source>
</evidence>
<evidence type="ECO:0000256" key="2">
    <source>
        <dbReference type="ARBA" id="ARBA00023125"/>
    </source>
</evidence>
<dbReference type="GO" id="GO:0003677">
    <property type="term" value="F:DNA binding"/>
    <property type="evidence" value="ECO:0007669"/>
    <property type="project" value="UniProtKB-KW"/>
</dbReference>
<evidence type="ECO:0000256" key="3">
    <source>
        <dbReference type="ARBA" id="ARBA00023163"/>
    </source>
</evidence>